<dbReference type="OrthoDB" id="3632387at2759"/>
<evidence type="ECO:0008006" key="3">
    <source>
        <dbReference type="Google" id="ProtNLM"/>
    </source>
</evidence>
<gene>
    <name evidence="1" type="ORF">Slin15195_G021550</name>
</gene>
<organism evidence="1 2">
    <name type="scientific">Septoria linicola</name>
    <dbReference type="NCBI Taxonomy" id="215465"/>
    <lineage>
        <taxon>Eukaryota</taxon>
        <taxon>Fungi</taxon>
        <taxon>Dikarya</taxon>
        <taxon>Ascomycota</taxon>
        <taxon>Pezizomycotina</taxon>
        <taxon>Dothideomycetes</taxon>
        <taxon>Dothideomycetidae</taxon>
        <taxon>Mycosphaerellales</taxon>
        <taxon>Mycosphaerellaceae</taxon>
        <taxon>Septoria</taxon>
    </lineage>
</organism>
<reference evidence="1" key="1">
    <citation type="submission" date="2022-06" db="EMBL/GenBank/DDBJ databases">
        <title>Complete genome sequences of two strains of the flax pathogen Septoria linicola.</title>
        <authorList>
            <person name="Lapalu N."/>
            <person name="Simon A."/>
            <person name="Demenou B."/>
            <person name="Paumier D."/>
            <person name="Guillot M.-P."/>
            <person name="Gout L."/>
            <person name="Valade R."/>
        </authorList>
    </citation>
    <scope>NUCLEOTIDE SEQUENCE</scope>
    <source>
        <strain evidence="1">SE15195</strain>
    </source>
</reference>
<evidence type="ECO:0000313" key="1">
    <source>
        <dbReference type="EMBL" id="USW48836.1"/>
    </source>
</evidence>
<evidence type="ECO:0000313" key="2">
    <source>
        <dbReference type="Proteomes" id="UP001056384"/>
    </source>
</evidence>
<accession>A0A9Q9AQ93</accession>
<dbReference type="AlphaFoldDB" id="A0A9Q9AQ93"/>
<sequence>MAPSQAVGSPIGGGTDWSSSSTYPMLLPPMSSSRVRSLPDSLIEMTETLERSNVARLPGENPEIFQRMLQYLECRSITWYYEHPLDLSFDTIIDIYGLGIRRDIPLIQNVATGLFATKIKEQQHFLDRWSIEYLWERCPPGFPSTQSSTFVAWT</sequence>
<proteinExistence type="predicted"/>
<keyword evidence="2" id="KW-1185">Reference proteome</keyword>
<dbReference type="Proteomes" id="UP001056384">
    <property type="component" value="Chromosome 2"/>
</dbReference>
<name>A0A9Q9AQ93_9PEZI</name>
<dbReference type="EMBL" id="CP099419">
    <property type="protein sequence ID" value="USW48836.1"/>
    <property type="molecule type" value="Genomic_DNA"/>
</dbReference>
<protein>
    <recommendedName>
        <fullName evidence="3">BTB domain-containing protein</fullName>
    </recommendedName>
</protein>